<evidence type="ECO:0000313" key="4">
    <source>
        <dbReference type="Proteomes" id="UP001500755"/>
    </source>
</evidence>
<dbReference type="RefSeq" id="WP_344311006.1">
    <property type="nucleotide sequence ID" value="NZ_BAAANO010000043.1"/>
</dbReference>
<organism evidence="3 4">
    <name type="scientific">Brevibacterium samyangense</name>
    <dbReference type="NCBI Taxonomy" id="366888"/>
    <lineage>
        <taxon>Bacteria</taxon>
        <taxon>Bacillati</taxon>
        <taxon>Actinomycetota</taxon>
        <taxon>Actinomycetes</taxon>
        <taxon>Micrococcales</taxon>
        <taxon>Brevibacteriaceae</taxon>
        <taxon>Brevibacterium</taxon>
    </lineage>
</organism>
<evidence type="ECO:0000313" key="3">
    <source>
        <dbReference type="EMBL" id="GAA2016046.1"/>
    </source>
</evidence>
<feature type="transmembrane region" description="Helical" evidence="2">
    <location>
        <begin position="41"/>
        <end position="57"/>
    </location>
</feature>
<keyword evidence="4" id="KW-1185">Reference proteome</keyword>
<evidence type="ECO:0008006" key="5">
    <source>
        <dbReference type="Google" id="ProtNLM"/>
    </source>
</evidence>
<comment type="caution">
    <text evidence="3">The sequence shown here is derived from an EMBL/GenBank/DDBJ whole genome shotgun (WGS) entry which is preliminary data.</text>
</comment>
<feature type="region of interest" description="Disordered" evidence="1">
    <location>
        <begin position="161"/>
        <end position="214"/>
    </location>
</feature>
<evidence type="ECO:0000256" key="1">
    <source>
        <dbReference type="SAM" id="MobiDB-lite"/>
    </source>
</evidence>
<keyword evidence="2" id="KW-0812">Transmembrane</keyword>
<gene>
    <name evidence="3" type="ORF">GCM10009755_29650</name>
</gene>
<keyword evidence="2" id="KW-0472">Membrane</keyword>
<reference evidence="4" key="1">
    <citation type="journal article" date="2019" name="Int. J. Syst. Evol. Microbiol.">
        <title>The Global Catalogue of Microorganisms (GCM) 10K type strain sequencing project: providing services to taxonomists for standard genome sequencing and annotation.</title>
        <authorList>
            <consortium name="The Broad Institute Genomics Platform"/>
            <consortium name="The Broad Institute Genome Sequencing Center for Infectious Disease"/>
            <person name="Wu L."/>
            <person name="Ma J."/>
        </authorList>
    </citation>
    <scope>NUCLEOTIDE SEQUENCE [LARGE SCALE GENOMIC DNA]</scope>
    <source>
        <strain evidence="4">JCM 14546</strain>
    </source>
</reference>
<feature type="compositionally biased region" description="Low complexity" evidence="1">
    <location>
        <begin position="168"/>
        <end position="214"/>
    </location>
</feature>
<dbReference type="SUPFAM" id="SSF103473">
    <property type="entry name" value="MFS general substrate transporter"/>
    <property type="match status" value="1"/>
</dbReference>
<feature type="transmembrane region" description="Helical" evidence="2">
    <location>
        <begin position="63"/>
        <end position="81"/>
    </location>
</feature>
<dbReference type="EMBL" id="BAAANO010000043">
    <property type="protein sequence ID" value="GAA2016046.1"/>
    <property type="molecule type" value="Genomic_DNA"/>
</dbReference>
<sequence length="214" mass="22307">MNSVQQKPRQDPPPSGPQDPSQPPESDPKKDDKALVRNREGVIFAILFAASLLASTYPLPWSMLSVLFALLGLVWAIRYFIAGARTQKPGSWIVLGAVGTLGCLLMLVTAAVNAAMWPVQSEYEECVASAITEQAALGCVSEREDGLAAWFESTTGQPYPYANDDATESASATEAPSGSASTSGSPSAESSASDEPSTQTTTAATTSAEDSATA</sequence>
<name>A0ABP5F3Z0_9MICO</name>
<feature type="compositionally biased region" description="Pro residues" evidence="1">
    <location>
        <begin position="11"/>
        <end position="25"/>
    </location>
</feature>
<dbReference type="InterPro" id="IPR036259">
    <property type="entry name" value="MFS_trans_sf"/>
</dbReference>
<evidence type="ECO:0000256" key="2">
    <source>
        <dbReference type="SAM" id="Phobius"/>
    </source>
</evidence>
<keyword evidence="2" id="KW-1133">Transmembrane helix</keyword>
<feature type="region of interest" description="Disordered" evidence="1">
    <location>
        <begin position="1"/>
        <end position="32"/>
    </location>
</feature>
<dbReference type="Proteomes" id="UP001500755">
    <property type="component" value="Unassembled WGS sequence"/>
</dbReference>
<feature type="transmembrane region" description="Helical" evidence="2">
    <location>
        <begin position="93"/>
        <end position="117"/>
    </location>
</feature>
<protein>
    <recommendedName>
        <fullName evidence="5">DUF4190 domain-containing protein</fullName>
    </recommendedName>
</protein>
<accession>A0ABP5F3Z0</accession>
<proteinExistence type="predicted"/>